<organism evidence="1 2">
    <name type="scientific">Macroventuria anomochaeta</name>
    <dbReference type="NCBI Taxonomy" id="301207"/>
    <lineage>
        <taxon>Eukaryota</taxon>
        <taxon>Fungi</taxon>
        <taxon>Dikarya</taxon>
        <taxon>Ascomycota</taxon>
        <taxon>Pezizomycotina</taxon>
        <taxon>Dothideomycetes</taxon>
        <taxon>Pleosporomycetidae</taxon>
        <taxon>Pleosporales</taxon>
        <taxon>Pleosporineae</taxon>
        <taxon>Didymellaceae</taxon>
        <taxon>Macroventuria</taxon>
    </lineage>
</organism>
<dbReference type="EMBL" id="MU006738">
    <property type="protein sequence ID" value="KAF2623291.1"/>
    <property type="molecule type" value="Genomic_DNA"/>
</dbReference>
<gene>
    <name evidence="1" type="ORF">BU25DRAFT_414547</name>
</gene>
<name>A0ACB6RMY8_9PLEO</name>
<dbReference type="Proteomes" id="UP000799754">
    <property type="component" value="Unassembled WGS sequence"/>
</dbReference>
<comment type="caution">
    <text evidence="1">The sequence shown here is derived from an EMBL/GenBank/DDBJ whole genome shotgun (WGS) entry which is preliminary data.</text>
</comment>
<accession>A0ACB6RMY8</accession>
<evidence type="ECO:0000313" key="2">
    <source>
        <dbReference type="Proteomes" id="UP000799754"/>
    </source>
</evidence>
<evidence type="ECO:0000313" key="1">
    <source>
        <dbReference type="EMBL" id="KAF2623291.1"/>
    </source>
</evidence>
<keyword evidence="2" id="KW-1185">Reference proteome</keyword>
<reference evidence="1" key="1">
    <citation type="journal article" date="2020" name="Stud. Mycol.">
        <title>101 Dothideomycetes genomes: a test case for predicting lifestyles and emergence of pathogens.</title>
        <authorList>
            <person name="Haridas S."/>
            <person name="Albert R."/>
            <person name="Binder M."/>
            <person name="Bloem J."/>
            <person name="Labutti K."/>
            <person name="Salamov A."/>
            <person name="Andreopoulos B."/>
            <person name="Baker S."/>
            <person name="Barry K."/>
            <person name="Bills G."/>
            <person name="Bluhm B."/>
            <person name="Cannon C."/>
            <person name="Castanera R."/>
            <person name="Culley D."/>
            <person name="Daum C."/>
            <person name="Ezra D."/>
            <person name="Gonzalez J."/>
            <person name="Henrissat B."/>
            <person name="Kuo A."/>
            <person name="Liang C."/>
            <person name="Lipzen A."/>
            <person name="Lutzoni F."/>
            <person name="Magnuson J."/>
            <person name="Mondo S."/>
            <person name="Nolan M."/>
            <person name="Ohm R."/>
            <person name="Pangilinan J."/>
            <person name="Park H.-J."/>
            <person name="Ramirez L."/>
            <person name="Alfaro M."/>
            <person name="Sun H."/>
            <person name="Tritt A."/>
            <person name="Yoshinaga Y."/>
            <person name="Zwiers L.-H."/>
            <person name="Turgeon B."/>
            <person name="Goodwin S."/>
            <person name="Spatafora J."/>
            <person name="Crous P."/>
            <person name="Grigoriev I."/>
        </authorList>
    </citation>
    <scope>NUCLEOTIDE SEQUENCE</scope>
    <source>
        <strain evidence="1">CBS 525.71</strain>
    </source>
</reference>
<proteinExistence type="predicted"/>
<sequence length="75" mass="8309">MLSSDFNINSTWRLVYPTVTMVADTNSSLATERSGGRFEKLETIFAGVSVLTRCVALVVGLFQLSKHRKASWLSI</sequence>
<protein>
    <submittedName>
        <fullName evidence="1">Uncharacterized protein</fullName>
    </submittedName>
</protein>